<comment type="caution">
    <text evidence="1">The sequence shown here is derived from an EMBL/GenBank/DDBJ whole genome shotgun (WGS) entry which is preliminary data.</text>
</comment>
<dbReference type="AlphaFoldDB" id="A0A448XR40"/>
<evidence type="ECO:0000313" key="1">
    <source>
        <dbReference type="EMBL" id="VEL42870.1"/>
    </source>
</evidence>
<name>A0A448XR40_9PLAT</name>
<keyword evidence="2" id="KW-1185">Reference proteome</keyword>
<reference evidence="1" key="1">
    <citation type="submission" date="2018-11" db="EMBL/GenBank/DDBJ databases">
        <authorList>
            <consortium name="Pathogen Informatics"/>
        </authorList>
    </citation>
    <scope>NUCLEOTIDE SEQUENCE</scope>
</reference>
<proteinExistence type="predicted"/>
<protein>
    <submittedName>
        <fullName evidence="1">Uncharacterized protein</fullName>
    </submittedName>
</protein>
<sequence length="76" mass="8062">MDGRTGGTSECPKETSSSFTLCDAFVRLPSDLPTHNLVGVSRVCIASGWDGSFVRPRGVKIACPGSGDCSWEGKKR</sequence>
<accession>A0A448XR40</accession>
<dbReference type="EMBL" id="CAAALY010277212">
    <property type="protein sequence ID" value="VEL42870.1"/>
    <property type="molecule type" value="Genomic_DNA"/>
</dbReference>
<dbReference type="Proteomes" id="UP000784294">
    <property type="component" value="Unassembled WGS sequence"/>
</dbReference>
<organism evidence="1 2">
    <name type="scientific">Protopolystoma xenopodis</name>
    <dbReference type="NCBI Taxonomy" id="117903"/>
    <lineage>
        <taxon>Eukaryota</taxon>
        <taxon>Metazoa</taxon>
        <taxon>Spiralia</taxon>
        <taxon>Lophotrochozoa</taxon>
        <taxon>Platyhelminthes</taxon>
        <taxon>Monogenea</taxon>
        <taxon>Polyopisthocotylea</taxon>
        <taxon>Polystomatidea</taxon>
        <taxon>Polystomatidae</taxon>
        <taxon>Protopolystoma</taxon>
    </lineage>
</organism>
<evidence type="ECO:0000313" key="2">
    <source>
        <dbReference type="Proteomes" id="UP000784294"/>
    </source>
</evidence>
<gene>
    <name evidence="1" type="ORF">PXEA_LOCUS36310</name>
</gene>